<dbReference type="PANTHER" id="PTHR28092:SF1">
    <property type="entry name" value="FACTOR-INDUCED GENE 1 PROTEIN"/>
    <property type="match status" value="1"/>
</dbReference>
<accession>A0AA91Q1U6</accession>
<gene>
    <name evidence="2" type="ORF">A9F13_05g02266</name>
</gene>
<dbReference type="Pfam" id="PF12351">
    <property type="entry name" value="Fig1"/>
    <property type="match status" value="1"/>
</dbReference>
<dbReference type="PANTHER" id="PTHR28092">
    <property type="entry name" value="FACTOR-INDUCED GENE 1 PROTEIN"/>
    <property type="match status" value="1"/>
</dbReference>
<dbReference type="GO" id="GO:0000747">
    <property type="term" value="P:conjugation with cellular fusion"/>
    <property type="evidence" value="ECO:0007669"/>
    <property type="project" value="TreeGrafter"/>
</dbReference>
<dbReference type="AlphaFoldDB" id="A0AA91Q1U6"/>
<reference evidence="2 3" key="1">
    <citation type="submission" date="2017-04" db="EMBL/GenBank/DDBJ databases">
        <title>Draft genome of the yeast Clavispora lusitaniae type strain CBS 6936.</title>
        <authorList>
            <person name="Durrens P."/>
            <person name="Klopp C."/>
            <person name="Biteau N."/>
            <person name="Fitton-Ouhabi V."/>
            <person name="Dementhon K."/>
            <person name="Accoceberry I."/>
            <person name="Sherman D.J."/>
            <person name="Noel T."/>
        </authorList>
    </citation>
    <scope>NUCLEOTIDE SEQUENCE [LARGE SCALE GENOMIC DNA]</scope>
    <source>
        <strain evidence="2 3">CBS 6936</strain>
    </source>
</reference>
<sequence>MFGIGFFIKSAAPVSVFIAVFLLGFLLVGCTSADAAYSKVYLVRLEFNETIANSVSSNSSITELSLATGYLGMCVSADGSKMCSTAKNASNLAPYATISVGESSLSLVEVSKALRNVCHPRLLATSLALCLVLLLVMSWLALPLVPGKGVVRRVGCGLAALALMIWGLGAMLQHQAVAGAKSFSEAASSGLVIVAKGGRAEAMTWTAFAFLLASCLALGAECFSQRSNKPETTQQLKHESS</sequence>
<feature type="transmembrane region" description="Helical" evidence="1">
    <location>
        <begin position="154"/>
        <end position="172"/>
    </location>
</feature>
<keyword evidence="1" id="KW-0812">Transmembrane</keyword>
<name>A0AA91Q1U6_CLALS</name>
<dbReference type="EMBL" id="LYUB02000005">
    <property type="protein sequence ID" value="OVF09420.1"/>
    <property type="molecule type" value="Genomic_DNA"/>
</dbReference>
<keyword evidence="1" id="KW-0472">Membrane</keyword>
<dbReference type="Proteomes" id="UP000195602">
    <property type="component" value="Unassembled WGS sequence"/>
</dbReference>
<evidence type="ECO:0008006" key="4">
    <source>
        <dbReference type="Google" id="ProtNLM"/>
    </source>
</evidence>
<dbReference type="InterPro" id="IPR033481">
    <property type="entry name" value="Dni1/Fig1"/>
</dbReference>
<proteinExistence type="predicted"/>
<dbReference type="GO" id="GO:0016020">
    <property type="term" value="C:membrane"/>
    <property type="evidence" value="ECO:0007669"/>
    <property type="project" value="InterPro"/>
</dbReference>
<evidence type="ECO:0000256" key="1">
    <source>
        <dbReference type="SAM" id="Phobius"/>
    </source>
</evidence>
<dbReference type="KEGG" id="clus:A9F13_05g02266"/>
<organism evidence="2 3">
    <name type="scientific">Clavispora lusitaniae</name>
    <name type="common">Candida lusitaniae</name>
    <dbReference type="NCBI Taxonomy" id="36911"/>
    <lineage>
        <taxon>Eukaryota</taxon>
        <taxon>Fungi</taxon>
        <taxon>Dikarya</taxon>
        <taxon>Ascomycota</taxon>
        <taxon>Saccharomycotina</taxon>
        <taxon>Pichiomycetes</taxon>
        <taxon>Metschnikowiaceae</taxon>
        <taxon>Clavispora</taxon>
    </lineage>
</organism>
<keyword evidence="1" id="KW-1133">Transmembrane helix</keyword>
<dbReference type="GO" id="GO:0043332">
    <property type="term" value="C:mating projection tip"/>
    <property type="evidence" value="ECO:0007669"/>
    <property type="project" value="TreeGrafter"/>
</dbReference>
<protein>
    <recommendedName>
        <fullName evidence="4">Factor-induced gene 1 protein</fullName>
    </recommendedName>
</protein>
<feature type="transmembrane region" description="Helical" evidence="1">
    <location>
        <begin position="202"/>
        <end position="220"/>
    </location>
</feature>
<evidence type="ECO:0000313" key="2">
    <source>
        <dbReference type="EMBL" id="OVF09420.1"/>
    </source>
</evidence>
<comment type="caution">
    <text evidence="2">The sequence shown here is derived from an EMBL/GenBank/DDBJ whole genome shotgun (WGS) entry which is preliminary data.</text>
</comment>
<evidence type="ECO:0000313" key="3">
    <source>
        <dbReference type="Proteomes" id="UP000195602"/>
    </source>
</evidence>
<feature type="transmembrane region" description="Helical" evidence="1">
    <location>
        <begin position="122"/>
        <end position="142"/>
    </location>
</feature>